<dbReference type="Proteomes" id="UP000646478">
    <property type="component" value="Unassembled WGS sequence"/>
</dbReference>
<keyword evidence="3" id="KW-1185">Reference proteome</keyword>
<proteinExistence type="predicted"/>
<dbReference type="AlphaFoldDB" id="A0A916SKF5"/>
<dbReference type="EMBL" id="BMHH01000016">
    <property type="protein sequence ID" value="GGB03788.1"/>
    <property type="molecule type" value="Genomic_DNA"/>
</dbReference>
<feature type="region of interest" description="Disordered" evidence="1">
    <location>
        <begin position="1"/>
        <end position="20"/>
    </location>
</feature>
<reference evidence="2" key="2">
    <citation type="submission" date="2020-09" db="EMBL/GenBank/DDBJ databases">
        <authorList>
            <person name="Sun Q."/>
            <person name="Zhou Y."/>
        </authorList>
    </citation>
    <scope>NUCLEOTIDE SEQUENCE</scope>
    <source>
        <strain evidence="2">CGMCC 1.15082</strain>
    </source>
</reference>
<name>A0A916SKF5_9HYPH</name>
<evidence type="ECO:0000256" key="1">
    <source>
        <dbReference type="SAM" id="MobiDB-lite"/>
    </source>
</evidence>
<organism evidence="2 3">
    <name type="scientific">Brucella endophytica</name>
    <dbReference type="NCBI Taxonomy" id="1963359"/>
    <lineage>
        <taxon>Bacteria</taxon>
        <taxon>Pseudomonadati</taxon>
        <taxon>Pseudomonadota</taxon>
        <taxon>Alphaproteobacteria</taxon>
        <taxon>Hyphomicrobiales</taxon>
        <taxon>Brucellaceae</taxon>
        <taxon>Brucella/Ochrobactrum group</taxon>
        <taxon>Brucella</taxon>
    </lineage>
</organism>
<sequence>MKNTRNVSRPVSSHVSPDDAGIISAKKRNRKLKKRSSGLYLVRSGGIYLFQIRLPKRIGGTSARPIRVSLGALAHQEAREIAGALAVLARQAFREIEKRMAGNQAWGIAALLGIDPDDMHADDDWPYAFTRACPLNAESY</sequence>
<reference evidence="2" key="1">
    <citation type="journal article" date="2014" name="Int. J. Syst. Evol. Microbiol.">
        <title>Complete genome sequence of Corynebacterium casei LMG S-19264T (=DSM 44701T), isolated from a smear-ripened cheese.</title>
        <authorList>
            <consortium name="US DOE Joint Genome Institute (JGI-PGF)"/>
            <person name="Walter F."/>
            <person name="Albersmeier A."/>
            <person name="Kalinowski J."/>
            <person name="Ruckert C."/>
        </authorList>
    </citation>
    <scope>NUCLEOTIDE SEQUENCE</scope>
    <source>
        <strain evidence="2">CGMCC 1.15082</strain>
    </source>
</reference>
<dbReference type="RefSeq" id="WP_188825481.1">
    <property type="nucleotide sequence ID" value="NZ_BMHH01000016.1"/>
</dbReference>
<comment type="caution">
    <text evidence="2">The sequence shown here is derived from an EMBL/GenBank/DDBJ whole genome shotgun (WGS) entry which is preliminary data.</text>
</comment>
<accession>A0A916SKF5</accession>
<feature type="compositionally biased region" description="Polar residues" evidence="1">
    <location>
        <begin position="1"/>
        <end position="15"/>
    </location>
</feature>
<evidence type="ECO:0000313" key="3">
    <source>
        <dbReference type="Proteomes" id="UP000646478"/>
    </source>
</evidence>
<gene>
    <name evidence="2" type="ORF">GCM10011491_34910</name>
</gene>
<protein>
    <submittedName>
        <fullName evidence="2">Uncharacterized protein</fullName>
    </submittedName>
</protein>
<evidence type="ECO:0000313" key="2">
    <source>
        <dbReference type="EMBL" id="GGB03788.1"/>
    </source>
</evidence>